<dbReference type="GO" id="GO:0008080">
    <property type="term" value="F:N-acetyltransferase activity"/>
    <property type="evidence" value="ECO:0007669"/>
    <property type="project" value="InterPro"/>
</dbReference>
<dbReference type="Gene3D" id="3.40.630.30">
    <property type="match status" value="1"/>
</dbReference>
<dbReference type="InterPro" id="IPR000182">
    <property type="entry name" value="GNAT_dom"/>
</dbReference>
<dbReference type="InterPro" id="IPR050769">
    <property type="entry name" value="NAT_camello-type"/>
</dbReference>
<comment type="caution">
    <text evidence="3">The sequence shown here is derived from an EMBL/GenBank/DDBJ whole genome shotgun (WGS) entry which is preliminary data.</text>
</comment>
<name>A0A849BSD1_9ACTN</name>
<reference evidence="3 4" key="1">
    <citation type="submission" date="2020-05" db="EMBL/GenBank/DDBJ databases">
        <title>MicrobeNet Type strains.</title>
        <authorList>
            <person name="Nicholson A.C."/>
        </authorList>
    </citation>
    <scope>NUCLEOTIDE SEQUENCE [LARGE SCALE GENOMIC DNA]</scope>
    <source>
        <strain evidence="3 4">JCM 14547</strain>
    </source>
</reference>
<keyword evidence="1 3" id="KW-0808">Transferase</keyword>
<protein>
    <submittedName>
        <fullName evidence="3">GNAT family N-acetyltransferase</fullName>
    </submittedName>
</protein>
<organism evidence="3 4">
    <name type="scientific">Pseudokineococcus marinus</name>
    <dbReference type="NCBI Taxonomy" id="351215"/>
    <lineage>
        <taxon>Bacteria</taxon>
        <taxon>Bacillati</taxon>
        <taxon>Actinomycetota</taxon>
        <taxon>Actinomycetes</taxon>
        <taxon>Kineosporiales</taxon>
        <taxon>Kineosporiaceae</taxon>
        <taxon>Pseudokineococcus</taxon>
    </lineage>
</organism>
<dbReference type="PANTHER" id="PTHR13947:SF37">
    <property type="entry name" value="LD18367P"/>
    <property type="match status" value="1"/>
</dbReference>
<sequence>MWEGLVLRRLGEEDWRLWRRLRRAALADAPGAFGSTLAQWSGDGDREERWRARLRDVALHLLVERDGEPVGVVAAAAPGEEDVVELLSLWVAPEARGTGAGDAAVRGVVAWAASEHPGVDVVLSVAPGNDAAARLYARHGFVDDGPSPDAGCERRLRRRV</sequence>
<dbReference type="InterPro" id="IPR016181">
    <property type="entry name" value="Acyl_CoA_acyltransferase"/>
</dbReference>
<dbReference type="CDD" id="cd04301">
    <property type="entry name" value="NAT_SF"/>
    <property type="match status" value="1"/>
</dbReference>
<evidence type="ECO:0000313" key="3">
    <source>
        <dbReference type="EMBL" id="NNH23384.1"/>
    </source>
</evidence>
<dbReference type="SUPFAM" id="SSF55729">
    <property type="entry name" value="Acyl-CoA N-acyltransferases (Nat)"/>
    <property type="match status" value="1"/>
</dbReference>
<evidence type="ECO:0000259" key="2">
    <source>
        <dbReference type="PROSITE" id="PS51186"/>
    </source>
</evidence>
<dbReference type="Proteomes" id="UP000555552">
    <property type="component" value="Unassembled WGS sequence"/>
</dbReference>
<feature type="domain" description="N-acetyltransferase" evidence="2">
    <location>
        <begin position="5"/>
        <end position="159"/>
    </location>
</feature>
<accession>A0A849BSD1</accession>
<dbReference type="Pfam" id="PF00583">
    <property type="entry name" value="Acetyltransf_1"/>
    <property type="match status" value="1"/>
</dbReference>
<evidence type="ECO:0000313" key="4">
    <source>
        <dbReference type="Proteomes" id="UP000555552"/>
    </source>
</evidence>
<keyword evidence="4" id="KW-1185">Reference proteome</keyword>
<dbReference type="PANTHER" id="PTHR13947">
    <property type="entry name" value="GNAT FAMILY N-ACETYLTRANSFERASE"/>
    <property type="match status" value="1"/>
</dbReference>
<evidence type="ECO:0000256" key="1">
    <source>
        <dbReference type="ARBA" id="ARBA00022679"/>
    </source>
</evidence>
<dbReference type="AlphaFoldDB" id="A0A849BSD1"/>
<gene>
    <name evidence="3" type="ORF">HLB09_09820</name>
</gene>
<proteinExistence type="predicted"/>
<dbReference type="EMBL" id="JABEMA010000132">
    <property type="protein sequence ID" value="NNH23384.1"/>
    <property type="molecule type" value="Genomic_DNA"/>
</dbReference>
<dbReference type="PROSITE" id="PS51186">
    <property type="entry name" value="GNAT"/>
    <property type="match status" value="1"/>
</dbReference>